<protein>
    <submittedName>
        <fullName evidence="2">Uncharacterized protein</fullName>
    </submittedName>
</protein>
<comment type="caution">
    <text evidence="2">The sequence shown here is derived from an EMBL/GenBank/DDBJ whole genome shotgun (WGS) entry which is preliminary data.</text>
</comment>
<sequence length="210" mass="23714">MIHYTRSCQKGEFEAGLCGCCGDCGSCCYVYWCYPCALAQAWADARGESCSCCHIHAYEIFVKANIRQARGMRPEYCQDWCANAFCPCCSLIQDMREISFIRTESRIRDQSSTNVVINYTNSSDNFNNNNNQGPPQHPYGIPQNFNNNATNQYSSPHYSPQPYVPPVYPPSQNFNDPPYPPQPYAPPQLYPSPQFVDDSKHDGNTPSDQS</sequence>
<dbReference type="EMBL" id="JAPFFF010000010">
    <property type="protein sequence ID" value="KAK8881504.1"/>
    <property type="molecule type" value="Genomic_DNA"/>
</dbReference>
<dbReference type="Pfam" id="PF04749">
    <property type="entry name" value="PLAC8"/>
    <property type="match status" value="1"/>
</dbReference>
<dbReference type="Proteomes" id="UP001470230">
    <property type="component" value="Unassembled WGS sequence"/>
</dbReference>
<evidence type="ECO:0000313" key="2">
    <source>
        <dbReference type="EMBL" id="KAK8881504.1"/>
    </source>
</evidence>
<accession>A0ABR2JRH5</accession>
<dbReference type="PANTHER" id="PTHR15907">
    <property type="entry name" value="DUF614 FAMILY PROTEIN-RELATED"/>
    <property type="match status" value="1"/>
</dbReference>
<feature type="region of interest" description="Disordered" evidence="1">
    <location>
        <begin position="118"/>
        <end position="210"/>
    </location>
</feature>
<reference evidence="2 3" key="1">
    <citation type="submission" date="2024-04" db="EMBL/GenBank/DDBJ databases">
        <title>Tritrichomonas musculus Genome.</title>
        <authorList>
            <person name="Alves-Ferreira E."/>
            <person name="Grigg M."/>
            <person name="Lorenzi H."/>
            <person name="Galac M."/>
        </authorList>
    </citation>
    <scope>NUCLEOTIDE SEQUENCE [LARGE SCALE GENOMIC DNA]</scope>
    <source>
        <strain evidence="2 3">EAF2021</strain>
    </source>
</reference>
<feature type="compositionally biased region" description="Low complexity" evidence="1">
    <location>
        <begin position="152"/>
        <end position="161"/>
    </location>
</feature>
<organism evidence="2 3">
    <name type="scientific">Tritrichomonas musculus</name>
    <dbReference type="NCBI Taxonomy" id="1915356"/>
    <lineage>
        <taxon>Eukaryota</taxon>
        <taxon>Metamonada</taxon>
        <taxon>Parabasalia</taxon>
        <taxon>Tritrichomonadida</taxon>
        <taxon>Tritrichomonadidae</taxon>
        <taxon>Tritrichomonas</taxon>
    </lineage>
</organism>
<feature type="compositionally biased region" description="Low complexity" evidence="1">
    <location>
        <begin position="118"/>
        <end position="131"/>
    </location>
</feature>
<dbReference type="InterPro" id="IPR006461">
    <property type="entry name" value="PLAC_motif_containing"/>
</dbReference>
<proteinExistence type="predicted"/>
<name>A0ABR2JRH5_9EUKA</name>
<evidence type="ECO:0000256" key="1">
    <source>
        <dbReference type="SAM" id="MobiDB-lite"/>
    </source>
</evidence>
<keyword evidence="3" id="KW-1185">Reference proteome</keyword>
<feature type="compositionally biased region" description="Pro residues" evidence="1">
    <location>
        <begin position="177"/>
        <end position="190"/>
    </location>
</feature>
<evidence type="ECO:0000313" key="3">
    <source>
        <dbReference type="Proteomes" id="UP001470230"/>
    </source>
</evidence>
<gene>
    <name evidence="2" type="ORF">M9Y10_004240</name>
</gene>